<dbReference type="InterPro" id="IPR001761">
    <property type="entry name" value="Peripla_BP/Lac1_sug-bd_dom"/>
</dbReference>
<dbReference type="RefSeq" id="WP_004806791.1">
    <property type="nucleotide sequence ID" value="NZ_CP116394.1"/>
</dbReference>
<feature type="domain" description="HTH lacI-type" evidence="5">
    <location>
        <begin position="2"/>
        <end position="56"/>
    </location>
</feature>
<proteinExistence type="predicted"/>
<dbReference type="EMBL" id="CP116394">
    <property type="protein sequence ID" value="WCE46263.1"/>
    <property type="molecule type" value="Genomic_DNA"/>
</dbReference>
<dbReference type="SUPFAM" id="SSF47413">
    <property type="entry name" value="lambda repressor-like DNA-binding domains"/>
    <property type="match status" value="1"/>
</dbReference>
<dbReference type="InterPro" id="IPR001387">
    <property type="entry name" value="Cro/C1-type_HTH"/>
</dbReference>
<dbReference type="PANTHER" id="PTHR30146">
    <property type="entry name" value="LACI-RELATED TRANSCRIPTIONAL REPRESSOR"/>
    <property type="match status" value="1"/>
</dbReference>
<dbReference type="PROSITE" id="PS50932">
    <property type="entry name" value="HTH_LACI_2"/>
    <property type="match status" value="1"/>
</dbReference>
<reference evidence="7" key="1">
    <citation type="submission" date="2023-01" db="EMBL/GenBank/DDBJ databases">
        <title>Comparative Genomic Analysis of the Clinically-Derived Winkia Strain NY0527 Provides Evidence into the Taxonomic Reassignment of Winkia neuii and Characterizes Their Virulence Traits.</title>
        <authorList>
            <person name="Cai X."/>
            <person name="Peng Y."/>
            <person name="Li M."/>
            <person name="Qiu Y."/>
            <person name="Wang Y."/>
            <person name="Xu L."/>
            <person name="Hou Q."/>
        </authorList>
    </citation>
    <scope>NUCLEOTIDE SEQUENCE</scope>
    <source>
        <strain evidence="7">NY0527</strain>
    </source>
</reference>
<keyword evidence="4" id="KW-0804">Transcription</keyword>
<dbReference type="GO" id="GO:0003700">
    <property type="term" value="F:DNA-binding transcription factor activity"/>
    <property type="evidence" value="ECO:0007669"/>
    <property type="project" value="TreeGrafter"/>
</dbReference>
<gene>
    <name evidence="7" type="ORF">PIG85_01050</name>
</gene>
<keyword evidence="1" id="KW-0678">Repressor</keyword>
<organism evidence="7 8">
    <name type="scientific">Winkia neuii subsp. anitrata</name>
    <dbReference type="NCBI Taxonomy" id="29318"/>
    <lineage>
        <taxon>Bacteria</taxon>
        <taxon>Bacillati</taxon>
        <taxon>Actinomycetota</taxon>
        <taxon>Actinomycetes</taxon>
        <taxon>Actinomycetales</taxon>
        <taxon>Actinomycetaceae</taxon>
        <taxon>Winkia</taxon>
    </lineage>
</organism>
<dbReference type="SMART" id="SM00354">
    <property type="entry name" value="HTH_LACI"/>
    <property type="match status" value="1"/>
</dbReference>
<protein>
    <submittedName>
        <fullName evidence="7">LacI family DNA-binding transcriptional regulator</fullName>
    </submittedName>
</protein>
<evidence type="ECO:0000256" key="3">
    <source>
        <dbReference type="ARBA" id="ARBA00023125"/>
    </source>
</evidence>
<dbReference type="SUPFAM" id="SSF53822">
    <property type="entry name" value="Periplasmic binding protein-like I"/>
    <property type="match status" value="1"/>
</dbReference>
<evidence type="ECO:0000259" key="5">
    <source>
        <dbReference type="PROSITE" id="PS50932"/>
    </source>
</evidence>
<evidence type="ECO:0000259" key="6">
    <source>
        <dbReference type="PROSITE" id="PS50943"/>
    </source>
</evidence>
<name>A0AB38XPI1_9ACTO</name>
<dbReference type="GO" id="GO:0000976">
    <property type="term" value="F:transcription cis-regulatory region binding"/>
    <property type="evidence" value="ECO:0007669"/>
    <property type="project" value="TreeGrafter"/>
</dbReference>
<dbReference type="InterPro" id="IPR000843">
    <property type="entry name" value="HTH_LacI"/>
</dbReference>
<dbReference type="InterPro" id="IPR010982">
    <property type="entry name" value="Lambda_DNA-bd_dom_sf"/>
</dbReference>
<evidence type="ECO:0000256" key="1">
    <source>
        <dbReference type="ARBA" id="ARBA00022491"/>
    </source>
</evidence>
<feature type="domain" description="HTH cro/C1-type" evidence="6">
    <location>
        <begin position="2"/>
        <end position="36"/>
    </location>
</feature>
<dbReference type="Pfam" id="PF00356">
    <property type="entry name" value="LacI"/>
    <property type="match status" value="1"/>
</dbReference>
<sequence>MITQKELAQRLGLSVSTVSRALAGSTKLPPETVERVQGLAAQVGYRRYRPASALRTRRTGVIGLAVGDIDNPYFASLAHHIEREVDKVGLSLLIANSQEDPTAQEKVIGSMLAQGVDGLLLVPTGEASPLTIRLINQVPTVAVDRVLDGTELDCALVDSALAVVQLAAHLAQNGYFRPAILCGPTDTSTGISRAEAVAAALRRHFPDAPIPTGHVPHNPNLARAACAKLLSSNDVDALVVGGNMIALGALQCLQETRAQIGLATFDDLPWFSYLRPSLTAIAADPAALARAATTLLRRRINSPSASPKTIFQPATLRLRNSTTRLS</sequence>
<accession>A0AB38XPI1</accession>
<dbReference type="Gene3D" id="3.40.50.2300">
    <property type="match status" value="2"/>
</dbReference>
<keyword evidence="2" id="KW-0805">Transcription regulation</keyword>
<evidence type="ECO:0000313" key="8">
    <source>
        <dbReference type="Proteomes" id="UP001211044"/>
    </source>
</evidence>
<dbReference type="KEGG" id="wne:PIG85_01050"/>
<dbReference type="CDD" id="cd01392">
    <property type="entry name" value="HTH_LacI"/>
    <property type="match status" value="1"/>
</dbReference>
<keyword evidence="3 7" id="KW-0238">DNA-binding</keyword>
<dbReference type="InterPro" id="IPR028082">
    <property type="entry name" value="Peripla_BP_I"/>
</dbReference>
<dbReference type="PANTHER" id="PTHR30146:SF148">
    <property type="entry name" value="HTH-TYPE TRANSCRIPTIONAL REPRESSOR PURR-RELATED"/>
    <property type="match status" value="1"/>
</dbReference>
<dbReference type="AlphaFoldDB" id="A0AB38XPI1"/>
<dbReference type="Pfam" id="PF00532">
    <property type="entry name" value="Peripla_BP_1"/>
    <property type="match status" value="1"/>
</dbReference>
<evidence type="ECO:0000256" key="4">
    <source>
        <dbReference type="ARBA" id="ARBA00023163"/>
    </source>
</evidence>
<evidence type="ECO:0000256" key="2">
    <source>
        <dbReference type="ARBA" id="ARBA00023015"/>
    </source>
</evidence>
<dbReference type="PROSITE" id="PS50943">
    <property type="entry name" value="HTH_CROC1"/>
    <property type="match status" value="1"/>
</dbReference>
<dbReference type="Gene3D" id="1.10.260.40">
    <property type="entry name" value="lambda repressor-like DNA-binding domains"/>
    <property type="match status" value="1"/>
</dbReference>
<dbReference type="Proteomes" id="UP001211044">
    <property type="component" value="Chromosome"/>
</dbReference>
<evidence type="ECO:0000313" key="7">
    <source>
        <dbReference type="EMBL" id="WCE46263.1"/>
    </source>
</evidence>